<accession>A0A3N6NWI9</accession>
<dbReference type="EMBL" id="RCBY01000387">
    <property type="protein sequence ID" value="RQH21655.1"/>
    <property type="molecule type" value="Genomic_DNA"/>
</dbReference>
<dbReference type="RefSeq" id="WP_124155704.1">
    <property type="nucleotide sequence ID" value="NZ_RCBY01000387.1"/>
</dbReference>
<comment type="caution">
    <text evidence="1">The sequence shown here is derived from an EMBL/GenBank/DDBJ whole genome shotgun (WGS) entry which is preliminary data.</text>
</comment>
<name>A0A3N6NWI9_9CYAN</name>
<dbReference type="Pfam" id="PF01904">
    <property type="entry name" value="DUF72"/>
    <property type="match status" value="1"/>
</dbReference>
<evidence type="ECO:0000313" key="1">
    <source>
        <dbReference type="EMBL" id="RQH21655.1"/>
    </source>
</evidence>
<proteinExistence type="predicted"/>
<dbReference type="AlphaFoldDB" id="A0A3N6NWI9"/>
<reference evidence="1 2" key="1">
    <citation type="journal article" date="2018" name="ACS Chem. Biol.">
        <title>Ketoreductase domain dysfunction expands chemodiversity: malyngamide biosynthesis in the cyanobacterium Okeania hirsuta.</title>
        <authorList>
            <person name="Moss N.A."/>
            <person name="Leao T."/>
            <person name="Rankin M."/>
            <person name="McCullough T.M."/>
            <person name="Qu P."/>
            <person name="Korobeynikov A."/>
            <person name="Smith J.L."/>
            <person name="Gerwick L."/>
            <person name="Gerwick W.H."/>
        </authorList>
    </citation>
    <scope>NUCLEOTIDE SEQUENCE [LARGE SCALE GENOMIC DNA]</scope>
    <source>
        <strain evidence="1 2">PAB10Feb10-1</strain>
    </source>
</reference>
<dbReference type="InterPro" id="IPR002763">
    <property type="entry name" value="DUF72"/>
</dbReference>
<evidence type="ECO:0000313" key="2">
    <source>
        <dbReference type="Proteomes" id="UP000269154"/>
    </source>
</evidence>
<keyword evidence="2" id="KW-1185">Reference proteome</keyword>
<dbReference type="Proteomes" id="UP000269154">
    <property type="component" value="Unassembled WGS sequence"/>
</dbReference>
<dbReference type="InterPro" id="IPR036520">
    <property type="entry name" value="UPF0759_sf"/>
</dbReference>
<dbReference type="Gene3D" id="3.20.20.410">
    <property type="entry name" value="Protein of unknown function UPF0759"/>
    <property type="match status" value="1"/>
</dbReference>
<gene>
    <name evidence="1" type="ORF">D5R40_31410</name>
</gene>
<sequence length="133" mass="15445">MSGTKTKVSWEAYGKQFNTIELNILIIIPTLDLIQRWYQSTPRLQSFCPKIPQPLATVEFGLRRGAIHMFCEAVKHWKEKLGCCFNAVTSVFFGYRLEKLRPFTCLASQSRAIEHGNESCFRMREVVEDFLSY</sequence>
<protein>
    <submittedName>
        <fullName evidence="1">DUF72 domain-containing protein</fullName>
    </submittedName>
</protein>
<organism evidence="1 2">
    <name type="scientific">Okeania hirsuta</name>
    <dbReference type="NCBI Taxonomy" id="1458930"/>
    <lineage>
        <taxon>Bacteria</taxon>
        <taxon>Bacillati</taxon>
        <taxon>Cyanobacteriota</taxon>
        <taxon>Cyanophyceae</taxon>
        <taxon>Oscillatoriophycideae</taxon>
        <taxon>Oscillatoriales</taxon>
        <taxon>Microcoleaceae</taxon>
        <taxon>Okeania</taxon>
    </lineage>
</organism>
<dbReference type="OrthoDB" id="9780310at2"/>